<gene>
    <name evidence="1" type="ORF">ABVQ20_28750</name>
</gene>
<protein>
    <submittedName>
        <fullName evidence="1">SGNH/GDSL hydrolase family protein</fullName>
    </submittedName>
</protein>
<sequence>MPYFVAAKTAEATPISTAVQLQHFLKQHHSFKPDQVVALYIGTNDVGNNFDLNNNPELARVLRDDKAPLEEVMTTERARVETAGKAAAKTAADILENGAKRLIVFKLARVGDLPWYRPKAARDYVNDLTAAYNTSLGSSLPDNPAIFNLMSSTYPAPSKISPAEKAGRMLARDAFGYLKTMLSISFMRAGLAASCRCWRKHQINGAFGRRCTGGHPFADN</sequence>
<dbReference type="EMBL" id="JBEWSZ010000002">
    <property type="protein sequence ID" value="MET2830981.1"/>
    <property type="molecule type" value="Genomic_DNA"/>
</dbReference>
<dbReference type="InterPro" id="IPR001087">
    <property type="entry name" value="GDSL"/>
</dbReference>
<dbReference type="Pfam" id="PF00657">
    <property type="entry name" value="Lipase_GDSL"/>
    <property type="match status" value="1"/>
</dbReference>
<dbReference type="GO" id="GO:0016787">
    <property type="term" value="F:hydrolase activity"/>
    <property type="evidence" value="ECO:0007669"/>
    <property type="project" value="UniProtKB-KW"/>
</dbReference>
<accession>A0ABV2DLK8</accession>
<keyword evidence="2" id="KW-1185">Reference proteome</keyword>
<dbReference type="Proteomes" id="UP001548832">
    <property type="component" value="Unassembled WGS sequence"/>
</dbReference>
<proteinExistence type="predicted"/>
<reference evidence="1 2" key="1">
    <citation type="submission" date="2024-06" db="EMBL/GenBank/DDBJ databases">
        <authorList>
            <person name="Kim D.-U."/>
        </authorList>
    </citation>
    <scope>NUCLEOTIDE SEQUENCE [LARGE SCALE GENOMIC DNA]</scope>
    <source>
        <strain evidence="1 2">KACC15460</strain>
    </source>
</reference>
<dbReference type="InterPro" id="IPR036514">
    <property type="entry name" value="SGNH_hydro_sf"/>
</dbReference>
<keyword evidence="1" id="KW-0378">Hydrolase</keyword>
<dbReference type="Gene3D" id="3.40.50.1110">
    <property type="entry name" value="SGNH hydrolase"/>
    <property type="match status" value="1"/>
</dbReference>
<dbReference type="RefSeq" id="WP_354463072.1">
    <property type="nucleotide sequence ID" value="NZ_JBEWSZ010000002.1"/>
</dbReference>
<organism evidence="1 2">
    <name type="scientific">Mesorhizobium shangrilense</name>
    <dbReference type="NCBI Taxonomy" id="460060"/>
    <lineage>
        <taxon>Bacteria</taxon>
        <taxon>Pseudomonadati</taxon>
        <taxon>Pseudomonadota</taxon>
        <taxon>Alphaproteobacteria</taxon>
        <taxon>Hyphomicrobiales</taxon>
        <taxon>Phyllobacteriaceae</taxon>
        <taxon>Mesorhizobium</taxon>
    </lineage>
</organism>
<name>A0ABV2DLK8_9HYPH</name>
<evidence type="ECO:0000313" key="1">
    <source>
        <dbReference type="EMBL" id="MET2830981.1"/>
    </source>
</evidence>
<comment type="caution">
    <text evidence="1">The sequence shown here is derived from an EMBL/GenBank/DDBJ whole genome shotgun (WGS) entry which is preliminary data.</text>
</comment>
<evidence type="ECO:0000313" key="2">
    <source>
        <dbReference type="Proteomes" id="UP001548832"/>
    </source>
</evidence>